<dbReference type="InterPro" id="IPR022998">
    <property type="entry name" value="ThiamineP_synth_TenI"/>
</dbReference>
<gene>
    <name evidence="4" type="ORF">ENR15_17320</name>
</gene>
<accession>A0A7C3ZZ79</accession>
<evidence type="ECO:0000256" key="1">
    <source>
        <dbReference type="ARBA" id="ARBA00004948"/>
    </source>
</evidence>
<evidence type="ECO:0000256" key="2">
    <source>
        <dbReference type="ARBA" id="ARBA00022977"/>
    </source>
</evidence>
<dbReference type="GO" id="GO:0004789">
    <property type="term" value="F:thiamine-phosphate diphosphorylase activity"/>
    <property type="evidence" value="ECO:0007669"/>
    <property type="project" value="TreeGrafter"/>
</dbReference>
<keyword evidence="2" id="KW-0784">Thiamine biosynthesis</keyword>
<dbReference type="GO" id="GO:0005737">
    <property type="term" value="C:cytoplasm"/>
    <property type="evidence" value="ECO:0007669"/>
    <property type="project" value="TreeGrafter"/>
</dbReference>
<name>A0A7C3ZZ79_9CYAN</name>
<dbReference type="Gene3D" id="3.20.20.70">
    <property type="entry name" value="Aldolase class I"/>
    <property type="match status" value="1"/>
</dbReference>
<comment type="pathway">
    <text evidence="1">Cofactor biosynthesis; thiamine diphosphate biosynthesis.</text>
</comment>
<dbReference type="AlphaFoldDB" id="A0A7C3ZZ79"/>
<dbReference type="EMBL" id="DSPX01000177">
    <property type="protein sequence ID" value="HGG02347.1"/>
    <property type="molecule type" value="Genomic_DNA"/>
</dbReference>
<dbReference type="InterPro" id="IPR036206">
    <property type="entry name" value="ThiamineP_synth_sf"/>
</dbReference>
<dbReference type="SUPFAM" id="SSF51391">
    <property type="entry name" value="Thiamin phosphate synthase"/>
    <property type="match status" value="1"/>
</dbReference>
<dbReference type="GO" id="GO:0009228">
    <property type="term" value="P:thiamine biosynthetic process"/>
    <property type="evidence" value="ECO:0007669"/>
    <property type="project" value="UniProtKB-KW"/>
</dbReference>
<dbReference type="InterPro" id="IPR013785">
    <property type="entry name" value="Aldolase_TIM"/>
</dbReference>
<dbReference type="PANTHER" id="PTHR20857">
    <property type="entry name" value="THIAMINE-PHOSPHATE PYROPHOSPHORYLASE"/>
    <property type="match status" value="1"/>
</dbReference>
<proteinExistence type="predicted"/>
<evidence type="ECO:0000313" key="4">
    <source>
        <dbReference type="EMBL" id="HGG02347.1"/>
    </source>
</evidence>
<organism evidence="4">
    <name type="scientific">Planktothricoides sp. SpSt-374</name>
    <dbReference type="NCBI Taxonomy" id="2282167"/>
    <lineage>
        <taxon>Bacteria</taxon>
        <taxon>Bacillati</taxon>
        <taxon>Cyanobacteriota</taxon>
        <taxon>Cyanophyceae</taxon>
        <taxon>Oscillatoriophycideae</taxon>
        <taxon>Oscillatoriales</taxon>
        <taxon>Oscillatoriaceae</taxon>
        <taxon>Planktothricoides</taxon>
    </lineage>
</organism>
<evidence type="ECO:0000259" key="3">
    <source>
        <dbReference type="Pfam" id="PF02581"/>
    </source>
</evidence>
<feature type="domain" description="Thiamine phosphate synthase/TenI" evidence="3">
    <location>
        <begin position="5"/>
        <end position="176"/>
    </location>
</feature>
<dbReference type="CDD" id="cd00564">
    <property type="entry name" value="TMP_TenI"/>
    <property type="match status" value="1"/>
</dbReference>
<reference evidence="4" key="1">
    <citation type="journal article" date="2020" name="mSystems">
        <title>Genome- and Community-Level Interaction Insights into Carbon Utilization and Element Cycling Functions of Hydrothermarchaeota in Hydrothermal Sediment.</title>
        <authorList>
            <person name="Zhou Z."/>
            <person name="Liu Y."/>
            <person name="Xu W."/>
            <person name="Pan J."/>
            <person name="Luo Z.H."/>
            <person name="Li M."/>
        </authorList>
    </citation>
    <scope>NUCLEOTIDE SEQUENCE [LARGE SCALE GENOMIC DNA]</scope>
    <source>
        <strain evidence="4">SpSt-374</strain>
    </source>
</reference>
<protein>
    <submittedName>
        <fullName evidence="4">Thiamine phosphate synthase</fullName>
    </submittedName>
</protein>
<dbReference type="PANTHER" id="PTHR20857:SF15">
    <property type="entry name" value="THIAMINE-PHOSPHATE SYNTHASE"/>
    <property type="match status" value="1"/>
</dbReference>
<comment type="caution">
    <text evidence="4">The sequence shown here is derived from an EMBL/GenBank/DDBJ whole genome shotgun (WGS) entry which is preliminary data.</text>
</comment>
<sequence>MKLIVISSSTEINDEIATITALCESGLKYFHLRKPGYSRDKLERLLQDITPNCLPNIMIHQCHELINSYPLGGIHHTSATDFNPDLPRTIHQSKSFHQLGEISGNPHPYNYVFLSPIYDSISKQGYAAKFKFTELARFLPNQQGVREIIALGGVEADKIGELHQLGFDGVAVLGAIWRSVTVRERLEKFREIVGAIDGL</sequence>
<dbReference type="Pfam" id="PF02581">
    <property type="entry name" value="TMP-TENI"/>
    <property type="match status" value="1"/>
</dbReference>